<evidence type="ECO:0000256" key="3">
    <source>
        <dbReference type="ARBA" id="ARBA00023163"/>
    </source>
</evidence>
<dbReference type="GO" id="GO:0003700">
    <property type="term" value="F:DNA-binding transcription factor activity"/>
    <property type="evidence" value="ECO:0007669"/>
    <property type="project" value="InterPro"/>
</dbReference>
<dbReference type="InterPro" id="IPR050204">
    <property type="entry name" value="AraC_XylS_family_regulators"/>
</dbReference>
<dbReference type="InterPro" id="IPR009057">
    <property type="entry name" value="Homeodomain-like_sf"/>
</dbReference>
<dbReference type="KEGG" id="fgi:OP10G_1013"/>
<feature type="domain" description="HTH araC/xylS-type" evidence="4">
    <location>
        <begin position="244"/>
        <end position="341"/>
    </location>
</feature>
<keyword evidence="1" id="KW-0805">Transcription regulation</keyword>
<dbReference type="PROSITE" id="PS01124">
    <property type="entry name" value="HTH_ARAC_FAMILY_2"/>
    <property type="match status" value="1"/>
</dbReference>
<evidence type="ECO:0000256" key="1">
    <source>
        <dbReference type="ARBA" id="ARBA00023015"/>
    </source>
</evidence>
<dbReference type="HOGENOM" id="CLU_793982_0_0_0"/>
<keyword evidence="3" id="KW-0804">Transcription</keyword>
<dbReference type="OrthoDB" id="3518779at2"/>
<reference evidence="5 6" key="1">
    <citation type="journal article" date="2014" name="PLoS ONE">
        <title>The first complete genome sequence of the class fimbriimonadia in the phylum armatimonadetes.</title>
        <authorList>
            <person name="Hu Z.Y."/>
            <person name="Wang Y.Z."/>
            <person name="Im W.T."/>
            <person name="Wang S.Y."/>
            <person name="Zhao G.P."/>
            <person name="Zheng H.J."/>
            <person name="Quan Z.X."/>
        </authorList>
    </citation>
    <scope>NUCLEOTIDE SEQUENCE [LARGE SCALE GENOMIC DNA]</scope>
    <source>
        <strain evidence="5">Gsoil 348</strain>
    </source>
</reference>
<evidence type="ECO:0000313" key="6">
    <source>
        <dbReference type="Proteomes" id="UP000027982"/>
    </source>
</evidence>
<organism evidence="5 6">
    <name type="scientific">Fimbriimonas ginsengisoli Gsoil 348</name>
    <dbReference type="NCBI Taxonomy" id="661478"/>
    <lineage>
        <taxon>Bacteria</taxon>
        <taxon>Bacillati</taxon>
        <taxon>Armatimonadota</taxon>
        <taxon>Fimbriimonadia</taxon>
        <taxon>Fimbriimonadales</taxon>
        <taxon>Fimbriimonadaceae</taxon>
        <taxon>Fimbriimonas</taxon>
    </lineage>
</organism>
<dbReference type="eggNOG" id="COG4977">
    <property type="taxonomic scope" value="Bacteria"/>
</dbReference>
<dbReference type="Gene3D" id="1.10.10.60">
    <property type="entry name" value="Homeodomain-like"/>
    <property type="match status" value="1"/>
</dbReference>
<dbReference type="STRING" id="661478.OP10G_1013"/>
<sequence>MVFPGEVDHELDHGQLFTAPRISWDTTTVSICDAIFRRYVQPKDGEVIPDAVFCDLPKWVFLEYAVAVGGSLLQGSNEPELARLQPIRLSQNLLGWNEPRYLAFPSGVIAMFNAVLDGKRLADLDCASRSTVTYPFGSAALPTKFYFGLDYRAVSHAPWRPGTVYFYDAKEFPSDVWEKPFFSKHPIRPTARLRVSPQDWPMLDTVEGIDLVAQTRRQWDTFKGYPWHEDDEIHPNRWKRPLVAASKTYLAAHFTERVTLSELGKRVGLSTFAMLRTFQAEVGISPAEYLAGLRIGKAKELLRAGLPIGQAAAECGFCDQTHLNRHFRRRLGLTAGQYVRAQDRPSLAG</sequence>
<dbReference type="InterPro" id="IPR018062">
    <property type="entry name" value="HTH_AraC-typ_CS"/>
</dbReference>
<dbReference type="PROSITE" id="PS00041">
    <property type="entry name" value="HTH_ARAC_FAMILY_1"/>
    <property type="match status" value="1"/>
</dbReference>
<protein>
    <submittedName>
        <fullName evidence="5">Transcriptional regulator, AraC family</fullName>
    </submittedName>
</protein>
<gene>
    <name evidence="5" type="ORF">OP10G_1013</name>
</gene>
<dbReference type="InterPro" id="IPR018060">
    <property type="entry name" value="HTH_AraC"/>
</dbReference>
<dbReference type="PANTHER" id="PTHR46796">
    <property type="entry name" value="HTH-TYPE TRANSCRIPTIONAL ACTIVATOR RHAS-RELATED"/>
    <property type="match status" value="1"/>
</dbReference>
<proteinExistence type="predicted"/>
<dbReference type="SMART" id="SM00342">
    <property type="entry name" value="HTH_ARAC"/>
    <property type="match status" value="1"/>
</dbReference>
<keyword evidence="6" id="KW-1185">Reference proteome</keyword>
<accession>A0A068NLM6</accession>
<dbReference type="EMBL" id="CP007139">
    <property type="protein sequence ID" value="AIE84381.1"/>
    <property type="molecule type" value="Genomic_DNA"/>
</dbReference>
<evidence type="ECO:0000313" key="5">
    <source>
        <dbReference type="EMBL" id="AIE84381.1"/>
    </source>
</evidence>
<evidence type="ECO:0000259" key="4">
    <source>
        <dbReference type="PROSITE" id="PS01124"/>
    </source>
</evidence>
<dbReference type="SUPFAM" id="SSF46689">
    <property type="entry name" value="Homeodomain-like"/>
    <property type="match status" value="2"/>
</dbReference>
<dbReference type="Proteomes" id="UP000027982">
    <property type="component" value="Chromosome"/>
</dbReference>
<dbReference type="GO" id="GO:0043565">
    <property type="term" value="F:sequence-specific DNA binding"/>
    <property type="evidence" value="ECO:0007669"/>
    <property type="project" value="InterPro"/>
</dbReference>
<evidence type="ECO:0000256" key="2">
    <source>
        <dbReference type="ARBA" id="ARBA00023125"/>
    </source>
</evidence>
<keyword evidence="2" id="KW-0238">DNA-binding</keyword>
<dbReference type="AlphaFoldDB" id="A0A068NLM6"/>
<dbReference type="Pfam" id="PF12833">
    <property type="entry name" value="HTH_18"/>
    <property type="match status" value="1"/>
</dbReference>
<name>A0A068NLM6_FIMGI</name>